<evidence type="ECO:0000256" key="11">
    <source>
        <dbReference type="SAM" id="SignalP"/>
    </source>
</evidence>
<evidence type="ECO:0000256" key="7">
    <source>
        <dbReference type="ARBA" id="ARBA00022723"/>
    </source>
</evidence>
<evidence type="ECO:0000256" key="8">
    <source>
        <dbReference type="ARBA" id="ARBA00022729"/>
    </source>
</evidence>
<evidence type="ECO:0000256" key="5">
    <source>
        <dbReference type="ARBA" id="ARBA00018099"/>
    </source>
</evidence>
<dbReference type="SUPFAM" id="SSF51556">
    <property type="entry name" value="Metallo-dependent hydrolases"/>
    <property type="match status" value="1"/>
</dbReference>
<evidence type="ECO:0000256" key="4">
    <source>
        <dbReference type="ARBA" id="ARBA00012784"/>
    </source>
</evidence>
<feature type="signal peptide" evidence="11">
    <location>
        <begin position="1"/>
        <end position="20"/>
    </location>
</feature>
<reference evidence="14" key="1">
    <citation type="journal article" date="2020" name="G3 (Bethesda)">
        <title>High-Quality Assemblies for Three Invasive Social Wasps from the &lt;i&gt;Vespula&lt;/i&gt; Genus.</title>
        <authorList>
            <person name="Harrop T.W.R."/>
            <person name="Guhlin J."/>
            <person name="McLaughlin G.M."/>
            <person name="Permina E."/>
            <person name="Stockwell P."/>
            <person name="Gilligan J."/>
            <person name="Le Lec M.F."/>
            <person name="Gruber M.A.M."/>
            <person name="Quinn O."/>
            <person name="Lovegrove M."/>
            <person name="Duncan E.J."/>
            <person name="Remnant E.J."/>
            <person name="Van Eeckhoven J."/>
            <person name="Graham B."/>
            <person name="Knapp R.A."/>
            <person name="Langford K.W."/>
            <person name="Kronenberg Z."/>
            <person name="Press M.O."/>
            <person name="Eacker S.M."/>
            <person name="Wilson-Rankin E.E."/>
            <person name="Purcell J."/>
            <person name="Lester P.J."/>
            <person name="Dearden P.K."/>
        </authorList>
    </citation>
    <scope>NUCLEOTIDE SEQUENCE</scope>
    <source>
        <strain evidence="14">Marl-1</strain>
    </source>
</reference>
<keyword evidence="6" id="KW-0964">Secreted</keyword>
<keyword evidence="9" id="KW-0378">Hydrolase</keyword>
<dbReference type="GO" id="GO:0046103">
    <property type="term" value="P:inosine biosynthetic process"/>
    <property type="evidence" value="ECO:0007669"/>
    <property type="project" value="TreeGrafter"/>
</dbReference>
<evidence type="ECO:0000256" key="10">
    <source>
        <dbReference type="ARBA" id="ARBA00047764"/>
    </source>
</evidence>
<dbReference type="InterPro" id="IPR032466">
    <property type="entry name" value="Metal_Hydrolase"/>
</dbReference>
<comment type="caution">
    <text evidence="14">The sequence shown here is derived from an EMBL/GenBank/DDBJ whole genome shotgun (WGS) entry which is preliminary data.</text>
</comment>
<gene>
    <name evidence="14" type="ORF">HZH66_001482</name>
</gene>
<evidence type="ECO:0000256" key="3">
    <source>
        <dbReference type="ARBA" id="ARBA00006083"/>
    </source>
</evidence>
<comment type="cofactor">
    <cofactor evidence="1">
        <name>Zn(2+)</name>
        <dbReference type="ChEBI" id="CHEBI:29105"/>
    </cofactor>
</comment>
<evidence type="ECO:0000259" key="12">
    <source>
        <dbReference type="Pfam" id="PF00962"/>
    </source>
</evidence>
<keyword evidence="8 11" id="KW-0732">Signal</keyword>
<dbReference type="FunFam" id="3.20.20.140:FF:000017">
    <property type="entry name" value="Adenosine deaminase 2"/>
    <property type="match status" value="1"/>
</dbReference>
<dbReference type="EC" id="3.5.4.4" evidence="4"/>
<sequence>MNGLIVSVIVIFCFLYTANSIPYDYWTARAQILTSEQKSMLGGQLDFKHDERIANDFLMTKKRAEFENAFKNSSLFLPGRNFLEARTDIKNSEVYKIIRTMPKGAVLHAHDTALVSADWIFWNVTFRPNLYVCESSKGLLQLRFFEKPDDNCSWKLLSDLRKNKSIVDTINSKIYKQMTMLTKNPEVDYKDVDKAWSKFVQIFAFITPMLTYKPVYEDHYYEALKDLYMDNIMYIEIRSTLPNLYELNGTVYSSLETAMVYKKTTERFMSDYPNFVGAKLIYAPSRKVDEKKFDEYLTILKALKEKYPTFLAGFDLVGQEDKGQPLIVFANKLRSLDPSIDYFFHAGETDWYGSSTDENLIDAVLLGAKRIGHGYALTKHPLVMEIMKQRGIAVEVNPISNQVLSLVKDFRNHPAAYLFANNFPVVVSNDDPGLWGSKALSYDFYLAFMGIMSQNSDLRALKQLAINSIMYSNMDVEQKNNALVVWKKKWCDFIEQLVNSSQAQQI</sequence>
<name>A0A834KV61_VESVU</name>
<accession>A0A834KV61</accession>
<dbReference type="EMBL" id="JACSEA010000001">
    <property type="protein sequence ID" value="KAF7412586.1"/>
    <property type="molecule type" value="Genomic_DNA"/>
</dbReference>
<dbReference type="CDD" id="cd01321">
    <property type="entry name" value="ADGF"/>
    <property type="match status" value="1"/>
</dbReference>
<organism evidence="14 15">
    <name type="scientific">Vespula vulgaris</name>
    <name type="common">Yellow jacket</name>
    <name type="synonym">Wasp</name>
    <dbReference type="NCBI Taxonomy" id="7454"/>
    <lineage>
        <taxon>Eukaryota</taxon>
        <taxon>Metazoa</taxon>
        <taxon>Ecdysozoa</taxon>
        <taxon>Arthropoda</taxon>
        <taxon>Hexapoda</taxon>
        <taxon>Insecta</taxon>
        <taxon>Pterygota</taxon>
        <taxon>Neoptera</taxon>
        <taxon>Endopterygota</taxon>
        <taxon>Hymenoptera</taxon>
        <taxon>Apocrita</taxon>
        <taxon>Aculeata</taxon>
        <taxon>Vespoidea</taxon>
        <taxon>Vespidae</taxon>
        <taxon>Vespinae</taxon>
        <taxon>Vespula</taxon>
    </lineage>
</organism>
<keyword evidence="15" id="KW-1185">Reference proteome</keyword>
<feature type="domain" description="Adenosine deaminase" evidence="12">
    <location>
        <begin position="188"/>
        <end position="481"/>
    </location>
</feature>
<feature type="chain" id="PRO_5032556990" description="Adenosine deaminase" evidence="11">
    <location>
        <begin position="21"/>
        <end position="506"/>
    </location>
</feature>
<dbReference type="InterPro" id="IPR006331">
    <property type="entry name" value="ADGF"/>
</dbReference>
<dbReference type="PANTHER" id="PTHR11409">
    <property type="entry name" value="ADENOSINE DEAMINASE"/>
    <property type="match status" value="1"/>
</dbReference>
<dbReference type="InterPro" id="IPR006330">
    <property type="entry name" value="Ado/ade_deaminase"/>
</dbReference>
<dbReference type="InterPro" id="IPR013659">
    <property type="entry name" value="A_deaminase_N"/>
</dbReference>
<evidence type="ECO:0000256" key="6">
    <source>
        <dbReference type="ARBA" id="ARBA00022525"/>
    </source>
</evidence>
<dbReference type="NCBIfam" id="TIGR01431">
    <property type="entry name" value="adm_rel"/>
    <property type="match status" value="1"/>
</dbReference>
<dbReference type="Proteomes" id="UP000614350">
    <property type="component" value="Unassembled WGS sequence"/>
</dbReference>
<proteinExistence type="inferred from homology"/>
<protein>
    <recommendedName>
        <fullName evidence="5">Adenosine deaminase</fullName>
        <ecNumber evidence="4">3.5.4.4</ecNumber>
    </recommendedName>
</protein>
<dbReference type="PANTHER" id="PTHR11409:SF39">
    <property type="entry name" value="ADENOSINE DEAMINASE 2"/>
    <property type="match status" value="1"/>
</dbReference>
<comment type="catalytic activity">
    <reaction evidence="10">
        <text>adenosine + H2O + H(+) = inosine + NH4(+)</text>
        <dbReference type="Rhea" id="RHEA:24408"/>
        <dbReference type="ChEBI" id="CHEBI:15377"/>
        <dbReference type="ChEBI" id="CHEBI:15378"/>
        <dbReference type="ChEBI" id="CHEBI:16335"/>
        <dbReference type="ChEBI" id="CHEBI:17596"/>
        <dbReference type="ChEBI" id="CHEBI:28938"/>
        <dbReference type="EC" id="3.5.4.4"/>
    </reaction>
</comment>
<dbReference type="GO" id="GO:0006154">
    <property type="term" value="P:adenosine catabolic process"/>
    <property type="evidence" value="ECO:0007669"/>
    <property type="project" value="InterPro"/>
</dbReference>
<dbReference type="Pfam" id="PF08451">
    <property type="entry name" value="A_deaminase_N"/>
    <property type="match status" value="1"/>
</dbReference>
<dbReference type="Pfam" id="PF00962">
    <property type="entry name" value="A_deaminase"/>
    <property type="match status" value="1"/>
</dbReference>
<dbReference type="InterPro" id="IPR001365">
    <property type="entry name" value="A_deaminase_dom"/>
</dbReference>
<evidence type="ECO:0000256" key="2">
    <source>
        <dbReference type="ARBA" id="ARBA00004613"/>
    </source>
</evidence>
<dbReference type="GO" id="GO:0004000">
    <property type="term" value="F:adenosine deaminase activity"/>
    <property type="evidence" value="ECO:0007669"/>
    <property type="project" value="InterPro"/>
</dbReference>
<evidence type="ECO:0000256" key="1">
    <source>
        <dbReference type="ARBA" id="ARBA00001947"/>
    </source>
</evidence>
<evidence type="ECO:0000313" key="15">
    <source>
        <dbReference type="Proteomes" id="UP000614350"/>
    </source>
</evidence>
<comment type="subcellular location">
    <subcellularLocation>
        <location evidence="2">Secreted</location>
    </subcellularLocation>
</comment>
<dbReference type="Gene3D" id="3.20.20.140">
    <property type="entry name" value="Metal-dependent hydrolases"/>
    <property type="match status" value="1"/>
</dbReference>
<dbReference type="AlphaFoldDB" id="A0A834KV61"/>
<feature type="domain" description="Adenosine/AMP deaminase N-terminal" evidence="13">
    <location>
        <begin position="13"/>
        <end position="98"/>
    </location>
</feature>
<keyword evidence="7" id="KW-0479">Metal-binding</keyword>
<evidence type="ECO:0000313" key="14">
    <source>
        <dbReference type="EMBL" id="KAF7412586.1"/>
    </source>
</evidence>
<evidence type="ECO:0000256" key="9">
    <source>
        <dbReference type="ARBA" id="ARBA00022801"/>
    </source>
</evidence>
<evidence type="ECO:0000259" key="13">
    <source>
        <dbReference type="Pfam" id="PF08451"/>
    </source>
</evidence>
<dbReference type="GO" id="GO:0005615">
    <property type="term" value="C:extracellular space"/>
    <property type="evidence" value="ECO:0007669"/>
    <property type="project" value="InterPro"/>
</dbReference>
<dbReference type="GO" id="GO:0046872">
    <property type="term" value="F:metal ion binding"/>
    <property type="evidence" value="ECO:0007669"/>
    <property type="project" value="UniProtKB-KW"/>
</dbReference>
<comment type="similarity">
    <text evidence="3">Belongs to the metallo-dependent hydrolases superfamily. Adenosine and AMP deaminases family. ADGF subfamily.</text>
</comment>